<dbReference type="Proteomes" id="UP000829384">
    <property type="component" value="Unassembled WGS sequence"/>
</dbReference>
<dbReference type="InterPro" id="IPR015424">
    <property type="entry name" value="PyrdxlP-dep_Trfase"/>
</dbReference>
<evidence type="ECO:0000313" key="4">
    <source>
        <dbReference type="Proteomes" id="UP000829384"/>
    </source>
</evidence>
<sequence>MITKSASDVSNCKYSYSFTKNARTAWFKTLDALSVYKNKKLTLLLPAYIGINEKEGSGVFDAVIKNGADVVFYRVTDNLQVDISDFNNKLKSNDIDVVLVIHYFGFSRVDMDSIRTTCEKLNAILVEDCAHAFYINTDNSKIGDYGDYSFYSLHKYLATSTGGMLKINNTSLPNPVLDINEKIDFDALEKFSSSDFKKIATIRHRNYLAYEEHLATDKNIDVLFKLESTDIPQTFAIRVKNGLREKLYFYLLEKNVPTVALYYRLIPQITENEFPNSLLISNEILNLPVHQDTKISEVVYICEKIKEFFSNEQNRN</sequence>
<dbReference type="Gene3D" id="3.90.1150.10">
    <property type="entry name" value="Aspartate Aminotransferase, domain 1"/>
    <property type="match status" value="1"/>
</dbReference>
<evidence type="ECO:0000313" key="3">
    <source>
        <dbReference type="EMBL" id="MCG9962566.1"/>
    </source>
</evidence>
<dbReference type="Gene3D" id="3.40.640.10">
    <property type="entry name" value="Type I PLP-dependent aspartate aminotransferase-like (Major domain)"/>
    <property type="match status" value="1"/>
</dbReference>
<dbReference type="PANTHER" id="PTHR30244">
    <property type="entry name" value="TRANSAMINASE"/>
    <property type="match status" value="1"/>
</dbReference>
<comment type="similarity">
    <text evidence="2">Belongs to the DegT/DnrJ/EryC1 family.</text>
</comment>
<dbReference type="EMBL" id="JACSDI010000001">
    <property type="protein sequence ID" value="MCG9962566.1"/>
    <property type="molecule type" value="Genomic_DNA"/>
</dbReference>
<dbReference type="SUPFAM" id="SSF53383">
    <property type="entry name" value="PLP-dependent transferases"/>
    <property type="match status" value="1"/>
</dbReference>
<proteinExistence type="inferred from homology"/>
<dbReference type="RefSeq" id="WP_240129356.1">
    <property type="nucleotide sequence ID" value="NZ_JACSDI010000001.1"/>
</dbReference>
<organism evidence="3 4">
    <name type="scientific">Shewanella cutis</name>
    <dbReference type="NCBI Taxonomy" id="2766780"/>
    <lineage>
        <taxon>Bacteria</taxon>
        <taxon>Pseudomonadati</taxon>
        <taxon>Pseudomonadota</taxon>
        <taxon>Gammaproteobacteria</taxon>
        <taxon>Alteromonadales</taxon>
        <taxon>Shewanellaceae</taxon>
        <taxon>Shewanella</taxon>
    </lineage>
</organism>
<keyword evidence="4" id="KW-1185">Reference proteome</keyword>
<dbReference type="InterPro" id="IPR000653">
    <property type="entry name" value="DegT/StrS_aminotransferase"/>
</dbReference>
<evidence type="ECO:0000256" key="2">
    <source>
        <dbReference type="RuleBase" id="RU004508"/>
    </source>
</evidence>
<dbReference type="InterPro" id="IPR015422">
    <property type="entry name" value="PyrdxlP-dep_Trfase_small"/>
</dbReference>
<dbReference type="InterPro" id="IPR015421">
    <property type="entry name" value="PyrdxlP-dep_Trfase_major"/>
</dbReference>
<evidence type="ECO:0000256" key="1">
    <source>
        <dbReference type="ARBA" id="ARBA00022898"/>
    </source>
</evidence>
<dbReference type="PANTHER" id="PTHR30244:SF42">
    <property type="entry name" value="UDP-2-ACETAMIDO-2-DEOXY-3-OXO-D-GLUCURONATE AMINOTRANSFERASE"/>
    <property type="match status" value="1"/>
</dbReference>
<protein>
    <submittedName>
        <fullName evidence="3">DegT/DnrJ/EryC1/StrS family aminotransferase</fullName>
    </submittedName>
</protein>
<dbReference type="Pfam" id="PF01041">
    <property type="entry name" value="DegT_DnrJ_EryC1"/>
    <property type="match status" value="1"/>
</dbReference>
<comment type="caution">
    <text evidence="3">The sequence shown here is derived from an EMBL/GenBank/DDBJ whole genome shotgun (WGS) entry which is preliminary data.</text>
</comment>
<name>A0ABS9QSV9_9GAMM</name>
<accession>A0ABS9QSV9</accession>
<keyword evidence="3" id="KW-0032">Aminotransferase</keyword>
<gene>
    <name evidence="3" type="ORF">H9J30_01300</name>
</gene>
<keyword evidence="3" id="KW-0808">Transferase</keyword>
<dbReference type="GO" id="GO:0008483">
    <property type="term" value="F:transaminase activity"/>
    <property type="evidence" value="ECO:0007669"/>
    <property type="project" value="UniProtKB-KW"/>
</dbReference>
<reference evidence="3 4" key="1">
    <citation type="submission" date="2020-08" db="EMBL/GenBank/DDBJ databases">
        <title>Whole genome sequence of Shewanella sp strain PS-2.</title>
        <authorList>
            <person name="Das S.K."/>
        </authorList>
    </citation>
    <scope>NUCLEOTIDE SEQUENCE [LARGE SCALE GENOMIC DNA]</scope>
    <source>
        <strain evidence="3 4">PS-2</strain>
    </source>
</reference>
<keyword evidence="1 2" id="KW-0663">Pyridoxal phosphate</keyword>